<dbReference type="AlphaFoldDB" id="A0A1B9DZS8"/>
<evidence type="ECO:0000313" key="1">
    <source>
        <dbReference type="EMBL" id="OCB75168.1"/>
    </source>
</evidence>
<keyword evidence="2" id="KW-1185">Reference proteome</keyword>
<proteinExistence type="predicted"/>
<sequence>MGKNIKSTLFLRQQKQIQKPLKLHHMRAIERITRAVRFLKKLKSPKNLITSSVEDLVHPRFGMNPSDLKQLHKVPNSLQFLMYSKENDTLFI</sequence>
<comment type="caution">
    <text evidence="1">The sequence shown here is derived from an EMBL/GenBank/DDBJ whole genome shotgun (WGS) entry which is preliminary data.</text>
</comment>
<dbReference type="EMBL" id="LVEP01000035">
    <property type="protein sequence ID" value="OCB75168.1"/>
    <property type="molecule type" value="Genomic_DNA"/>
</dbReference>
<name>A0A1B9DZS8_9FLAO</name>
<evidence type="ECO:0000313" key="2">
    <source>
        <dbReference type="Proteomes" id="UP000093510"/>
    </source>
</evidence>
<protein>
    <submittedName>
        <fullName evidence="1">Uncharacterized protein</fullName>
    </submittedName>
</protein>
<dbReference type="Proteomes" id="UP000093510">
    <property type="component" value="Unassembled WGS sequence"/>
</dbReference>
<reference evidence="1 2" key="1">
    <citation type="submission" date="2016-03" db="EMBL/GenBank/DDBJ databases">
        <authorList>
            <person name="Ploux O."/>
        </authorList>
    </citation>
    <scope>NUCLEOTIDE SEQUENCE [LARGE SCALE GENOMIC DNA]</scope>
    <source>
        <strain evidence="1 2">LPB0076</strain>
    </source>
</reference>
<organism evidence="1 2">
    <name type="scientific">Flavobacterium crassostreae</name>
    <dbReference type="NCBI Taxonomy" id="1763534"/>
    <lineage>
        <taxon>Bacteria</taxon>
        <taxon>Pseudomonadati</taxon>
        <taxon>Bacteroidota</taxon>
        <taxon>Flavobacteriia</taxon>
        <taxon>Flavobacteriales</taxon>
        <taxon>Flavobacteriaceae</taxon>
        <taxon>Flavobacterium</taxon>
    </lineage>
</organism>
<accession>A0A1B9DZS8</accession>
<gene>
    <name evidence="1" type="ORF">LPBF_08900</name>
</gene>